<dbReference type="STRING" id="1423754.FC39_GL000381"/>
<name>A0A0R1YCU7_9LACO</name>
<protein>
    <recommendedName>
        <fullName evidence="3">Transposase</fullName>
    </recommendedName>
</protein>
<organism evidence="1 2">
    <name type="scientific">Lactobacillus hamsteri DSM 5661 = JCM 6256</name>
    <dbReference type="NCBI Taxonomy" id="1423754"/>
    <lineage>
        <taxon>Bacteria</taxon>
        <taxon>Bacillati</taxon>
        <taxon>Bacillota</taxon>
        <taxon>Bacilli</taxon>
        <taxon>Lactobacillales</taxon>
        <taxon>Lactobacillaceae</taxon>
        <taxon>Lactobacillus</taxon>
    </lineage>
</organism>
<gene>
    <name evidence="1" type="ORF">FC39_GL000381</name>
</gene>
<sequence>MKKSYTGKSIIKVAGKRYLKIPKLGYIKTSKTGFLEGAKIKRYTVVLEPTGKYYLSLQAEVSEPQKHRLTGKKPKS</sequence>
<dbReference type="EMBL" id="AZGI01000090">
    <property type="protein sequence ID" value="KRM37270.1"/>
    <property type="molecule type" value="Genomic_DNA"/>
</dbReference>
<dbReference type="AlphaFoldDB" id="A0A0R1YCU7"/>
<evidence type="ECO:0000313" key="1">
    <source>
        <dbReference type="EMBL" id="KRM37270.1"/>
    </source>
</evidence>
<evidence type="ECO:0000313" key="2">
    <source>
        <dbReference type="Proteomes" id="UP000051223"/>
    </source>
</evidence>
<keyword evidence="2" id="KW-1185">Reference proteome</keyword>
<reference evidence="1 2" key="1">
    <citation type="journal article" date="2015" name="Genome Announc.">
        <title>Expanding the biotechnology potential of lactobacilli through comparative genomics of 213 strains and associated genera.</title>
        <authorList>
            <person name="Sun Z."/>
            <person name="Harris H.M."/>
            <person name="McCann A."/>
            <person name="Guo C."/>
            <person name="Argimon S."/>
            <person name="Zhang W."/>
            <person name="Yang X."/>
            <person name="Jeffery I.B."/>
            <person name="Cooney J.C."/>
            <person name="Kagawa T.F."/>
            <person name="Liu W."/>
            <person name="Song Y."/>
            <person name="Salvetti E."/>
            <person name="Wrobel A."/>
            <person name="Rasinkangas P."/>
            <person name="Parkhill J."/>
            <person name="Rea M.C."/>
            <person name="O'Sullivan O."/>
            <person name="Ritari J."/>
            <person name="Douillard F.P."/>
            <person name="Paul Ross R."/>
            <person name="Yang R."/>
            <person name="Briner A.E."/>
            <person name="Felis G.E."/>
            <person name="de Vos W.M."/>
            <person name="Barrangou R."/>
            <person name="Klaenhammer T.R."/>
            <person name="Caufield P.W."/>
            <person name="Cui Y."/>
            <person name="Zhang H."/>
            <person name="O'Toole P.W."/>
        </authorList>
    </citation>
    <scope>NUCLEOTIDE SEQUENCE [LARGE SCALE GENOMIC DNA]</scope>
    <source>
        <strain evidence="1 2">DSM 5661</strain>
    </source>
</reference>
<dbReference type="Proteomes" id="UP000051223">
    <property type="component" value="Unassembled WGS sequence"/>
</dbReference>
<comment type="caution">
    <text evidence="1">The sequence shown here is derived from an EMBL/GenBank/DDBJ whole genome shotgun (WGS) entry which is preliminary data.</text>
</comment>
<dbReference type="PATRIC" id="fig|1423754.3.peg.394"/>
<proteinExistence type="predicted"/>
<evidence type="ECO:0008006" key="3">
    <source>
        <dbReference type="Google" id="ProtNLM"/>
    </source>
</evidence>
<accession>A0A0R1YCU7</accession>